<evidence type="ECO:0000313" key="2">
    <source>
        <dbReference type="Proteomes" id="UP000215335"/>
    </source>
</evidence>
<evidence type="ECO:0000313" key="1">
    <source>
        <dbReference type="EMBL" id="OXU26698.1"/>
    </source>
</evidence>
<proteinExistence type="predicted"/>
<dbReference type="EMBL" id="NNAY01000750">
    <property type="protein sequence ID" value="OXU26698.1"/>
    <property type="molecule type" value="Genomic_DNA"/>
</dbReference>
<dbReference type="Proteomes" id="UP000215335">
    <property type="component" value="Unassembled WGS sequence"/>
</dbReference>
<name>A0A232F899_9HYME</name>
<accession>A0A232F899</accession>
<keyword evidence="2" id="KW-1185">Reference proteome</keyword>
<gene>
    <name evidence="1" type="ORF">TSAR_016980</name>
</gene>
<sequence length="16" mass="1669">MSRTGILPPTEAVPSL</sequence>
<protein>
    <submittedName>
        <fullName evidence="1">Uncharacterized protein</fullName>
    </submittedName>
</protein>
<dbReference type="AlphaFoldDB" id="A0A232F899"/>
<organism evidence="1 2">
    <name type="scientific">Trichomalopsis sarcophagae</name>
    <dbReference type="NCBI Taxonomy" id="543379"/>
    <lineage>
        <taxon>Eukaryota</taxon>
        <taxon>Metazoa</taxon>
        <taxon>Ecdysozoa</taxon>
        <taxon>Arthropoda</taxon>
        <taxon>Hexapoda</taxon>
        <taxon>Insecta</taxon>
        <taxon>Pterygota</taxon>
        <taxon>Neoptera</taxon>
        <taxon>Endopterygota</taxon>
        <taxon>Hymenoptera</taxon>
        <taxon>Apocrita</taxon>
        <taxon>Proctotrupomorpha</taxon>
        <taxon>Chalcidoidea</taxon>
        <taxon>Pteromalidae</taxon>
        <taxon>Pteromalinae</taxon>
        <taxon>Trichomalopsis</taxon>
    </lineage>
</organism>
<reference evidence="1 2" key="1">
    <citation type="journal article" date="2017" name="Curr. Biol.">
        <title>The Evolution of Venom by Co-option of Single-Copy Genes.</title>
        <authorList>
            <person name="Martinson E.O."/>
            <person name="Mrinalini"/>
            <person name="Kelkar Y.D."/>
            <person name="Chang C.H."/>
            <person name="Werren J.H."/>
        </authorList>
    </citation>
    <scope>NUCLEOTIDE SEQUENCE [LARGE SCALE GENOMIC DNA]</scope>
    <source>
        <strain evidence="1 2">Alberta</strain>
        <tissue evidence="1">Whole body</tissue>
    </source>
</reference>
<comment type="caution">
    <text evidence="1">The sequence shown here is derived from an EMBL/GenBank/DDBJ whole genome shotgun (WGS) entry which is preliminary data.</text>
</comment>